<evidence type="ECO:0000313" key="2">
    <source>
        <dbReference type="Proteomes" id="UP001150581"/>
    </source>
</evidence>
<evidence type="ECO:0000313" key="1">
    <source>
        <dbReference type="EMBL" id="KAJ1891716.1"/>
    </source>
</evidence>
<protein>
    <submittedName>
        <fullName evidence="1">Uncharacterized protein</fullName>
    </submittedName>
</protein>
<name>A0ACC1IAR7_9FUNG</name>
<gene>
    <name evidence="1" type="ORF">LPJ66_006766</name>
</gene>
<comment type="caution">
    <text evidence="1">The sequence shown here is derived from an EMBL/GenBank/DDBJ whole genome shotgun (WGS) entry which is preliminary data.</text>
</comment>
<dbReference type="EMBL" id="JANBPG010001115">
    <property type="protein sequence ID" value="KAJ1891716.1"/>
    <property type="molecule type" value="Genomic_DNA"/>
</dbReference>
<keyword evidence="2" id="KW-1185">Reference proteome</keyword>
<reference evidence="1" key="1">
    <citation type="submission" date="2022-07" db="EMBL/GenBank/DDBJ databases">
        <title>Phylogenomic reconstructions and comparative analyses of Kickxellomycotina fungi.</title>
        <authorList>
            <person name="Reynolds N.K."/>
            <person name="Stajich J.E."/>
            <person name="Barry K."/>
            <person name="Grigoriev I.V."/>
            <person name="Crous P."/>
            <person name="Smith M.E."/>
        </authorList>
    </citation>
    <scope>NUCLEOTIDE SEQUENCE</scope>
    <source>
        <strain evidence="1">Benny 63K</strain>
    </source>
</reference>
<organism evidence="1 2">
    <name type="scientific">Kickxella alabastrina</name>
    <dbReference type="NCBI Taxonomy" id="61397"/>
    <lineage>
        <taxon>Eukaryota</taxon>
        <taxon>Fungi</taxon>
        <taxon>Fungi incertae sedis</taxon>
        <taxon>Zoopagomycota</taxon>
        <taxon>Kickxellomycotina</taxon>
        <taxon>Kickxellomycetes</taxon>
        <taxon>Kickxellales</taxon>
        <taxon>Kickxellaceae</taxon>
        <taxon>Kickxella</taxon>
    </lineage>
</organism>
<accession>A0ACC1IAR7</accession>
<proteinExistence type="predicted"/>
<dbReference type="Proteomes" id="UP001150581">
    <property type="component" value="Unassembled WGS sequence"/>
</dbReference>
<sequence length="228" mass="23466">MNRKRVTAEHPEWDLATINRELGRMWKMLPTNDRQDWEARAAASQPADEPALVSATSTPRYHASPVPLPAPSASASASAATTSMPATPASETATPAPMSAARGSDGRAAPHAGNHAIDIDVDADADIDADAGPESEAEDVEMQEDSEDEQRQPPHGALAPASGSSSAPASHSVAAAIVLPKQQHVAAGPPPTAKPAVKTNGAPHASLAAAASTLSRESLHLNRTPESQ</sequence>